<accession>A0A9W6FE47</accession>
<evidence type="ECO:0000313" key="4">
    <source>
        <dbReference type="Proteomes" id="UP001145145"/>
    </source>
</evidence>
<keyword evidence="4" id="KW-1185">Reference proteome</keyword>
<dbReference type="SUPFAM" id="SSF46785">
    <property type="entry name" value="Winged helix' DNA-binding domain"/>
    <property type="match status" value="1"/>
</dbReference>
<evidence type="ECO:0000259" key="2">
    <source>
        <dbReference type="Pfam" id="PF12802"/>
    </source>
</evidence>
<dbReference type="EMBL" id="BSBO01000073">
    <property type="protein sequence ID" value="GLG06354.1"/>
    <property type="molecule type" value="Genomic_DNA"/>
</dbReference>
<sequence length="447" mass="51041">MEYQLELKQIVDFPRCRIYRNFIQTLLNDRSIRTTGGSFLFWYLVLCSYANYSTSIRRMEQLTYTLSPGEWICSISELQDWFRCRFQHQAISILKHLQEESCITYSLLEKNRLVKFRITDWQDDNTALKYNYPCKKDTGFFFFSIGKAHKLIQAGKCSEMDILLDLWIHAVYNDPSVLCSDTGPVVYYRNNTGSPLTSFQTLGERWGHSKPTVSRLLKKLEKMNLITLVSFRGNHGSIIYLNNYLSIMFNISDVLIDKEEIAMKMKLPIYISKETPAEETAEPETVCVPETVTDAQITVSNPIPCVPISHIRYMVKKVAKLLDTQGISCCHCPRTRYILSPLSDCKDSIPVIGLNIICPFGAANYRFELTIEPRPESAKLEPEKKGGQQSRTVLANPALPKEGRIGQRAKRMHRMEPPEILLPDLPPQIPDNAEAGSQEGGDLYAEA</sequence>
<protein>
    <recommendedName>
        <fullName evidence="2">HTH marR-type domain-containing protein</fullName>
    </recommendedName>
</protein>
<dbReference type="Pfam" id="PF12802">
    <property type="entry name" value="MarR_2"/>
    <property type="match status" value="1"/>
</dbReference>
<gene>
    <name evidence="3" type="ORF">Selli1_35280</name>
</gene>
<feature type="region of interest" description="Disordered" evidence="1">
    <location>
        <begin position="376"/>
        <end position="447"/>
    </location>
</feature>
<dbReference type="InterPro" id="IPR000835">
    <property type="entry name" value="HTH_MarR-typ"/>
</dbReference>
<evidence type="ECO:0000256" key="1">
    <source>
        <dbReference type="SAM" id="MobiDB-lite"/>
    </source>
</evidence>
<evidence type="ECO:0000313" key="3">
    <source>
        <dbReference type="EMBL" id="GLG06354.1"/>
    </source>
</evidence>
<feature type="compositionally biased region" description="Basic and acidic residues" evidence="1">
    <location>
        <begin position="376"/>
        <end position="386"/>
    </location>
</feature>
<reference evidence="3 4" key="1">
    <citation type="journal article" date="2023" name="Int. J. Syst. Evol. Microbiol.">
        <title>Sellimonas catena sp. nov., isolated from human faeces.</title>
        <authorList>
            <person name="Hisatomi A."/>
            <person name="Ohkuma M."/>
            <person name="Sakamoto M."/>
        </authorList>
    </citation>
    <scope>NUCLEOTIDE SEQUENCE [LARGE SCALE GENOMIC DNA]</scope>
    <source>
        <strain evidence="3 4">12EGH17</strain>
    </source>
</reference>
<dbReference type="RefSeq" id="WP_281874430.1">
    <property type="nucleotide sequence ID" value="NZ_BSBO01000073.1"/>
</dbReference>
<dbReference type="Proteomes" id="UP001145145">
    <property type="component" value="Unassembled WGS sequence"/>
</dbReference>
<name>A0A9W6FE47_9FIRM</name>
<proteinExistence type="predicted"/>
<dbReference type="InterPro" id="IPR036390">
    <property type="entry name" value="WH_DNA-bd_sf"/>
</dbReference>
<feature type="domain" description="HTH marR-type" evidence="2">
    <location>
        <begin position="197"/>
        <end position="230"/>
    </location>
</feature>
<dbReference type="AlphaFoldDB" id="A0A9W6FE47"/>
<comment type="caution">
    <text evidence="3">The sequence shown here is derived from an EMBL/GenBank/DDBJ whole genome shotgun (WGS) entry which is preliminary data.</text>
</comment>
<dbReference type="GO" id="GO:0003700">
    <property type="term" value="F:DNA-binding transcription factor activity"/>
    <property type="evidence" value="ECO:0007669"/>
    <property type="project" value="InterPro"/>
</dbReference>
<organism evidence="3 4">
    <name type="scientific">Sellimonas catena</name>
    <dbReference type="NCBI Taxonomy" id="2994035"/>
    <lineage>
        <taxon>Bacteria</taxon>
        <taxon>Bacillati</taxon>
        <taxon>Bacillota</taxon>
        <taxon>Clostridia</taxon>
        <taxon>Lachnospirales</taxon>
        <taxon>Lachnospiraceae</taxon>
        <taxon>Sellimonas</taxon>
    </lineage>
</organism>